<evidence type="ECO:0000313" key="14">
    <source>
        <dbReference type="Proteomes" id="UP001168642"/>
    </source>
</evidence>
<dbReference type="Gene3D" id="2.40.170.20">
    <property type="entry name" value="TonB-dependent receptor, beta-barrel domain"/>
    <property type="match status" value="1"/>
</dbReference>
<dbReference type="Pfam" id="PF00593">
    <property type="entry name" value="TonB_dep_Rec_b-barrel"/>
    <property type="match status" value="1"/>
</dbReference>
<name>A0ABT8VPZ3_9FLAO</name>
<feature type="domain" description="TonB-dependent receptor plug" evidence="12">
    <location>
        <begin position="129"/>
        <end position="225"/>
    </location>
</feature>
<dbReference type="Pfam" id="PF07715">
    <property type="entry name" value="Plug"/>
    <property type="match status" value="1"/>
</dbReference>
<sequence length="910" mass="100476">MRNLLVTFFTLMSVVTFAQSKGTISGKIQDKDMGLEPLPFVSIYDSKDNTVGTTSDFDGNYIIKLSPGVHTLVFEFVGYETVKKQVTVKANATQNITIVMSSVADALDAVVLTAVINKESEEALVEVQKEAVEIVTAIGAEELSNKGVSDAEGAVVKTAGVTKQQGVKNVFVRGLGDRYNSTTYNGLPLPSDDPEYKNISLDYFSTDVIQNVGINKAFTSNIFGDVGGANIDISSKILSGNKDLSVGFSVGGNSQTITKSDFLTIDGTNTIGIQENSFKITDLGVYNFKNNIDPNSQNFQLNKSISVAGGKKYKLDNGDKFSFFAVASLSSDYRYQEGVIRNSTTDGRVNQDQEVDKYNRNASQLLMASLKYDFNSSNNLKYNTLLIHANSQAVSDAYGKNAPEDPADLEFLRRQQVNDNMLLVNQLLGDFYISDKSDLKLGLAYNYVSGNEPDRRSNRYLIRGGQTSPNPSSAGYHSRFYTNLKENDIAFTSNIDFKFLDKEKDGLKSKLDLGFDARYTVRNFEAVDFQHNVQGLYSVDINNADDFFNQQNLDNGSFGFQTGRGRLDPFKPFTYDGKRFVFGQFAKYLIKISENFTINPGLRGELVDLSVEYNTNIANSDNTGVPTISKYYVLPSLITKFSATEDLIFRAVASKTYTLPQFKEIAPFKYQDISFASQGNPDLLPSDNYNVDLKGEYYFGDAEFVSLTGFYKMIKNPISRVDLIGAAGTLSYTNLGDEAILFGAEFEFKKKLYSFLGKDDFENKLSFGLNASYLYSEVNLDTNSNSNFTNSTTELEGATPVLVNTDLTLNSSLFGGEITSAVVFNYFSDRVYSIGTQGYNNIVEKSITGLDFVSSYKLGNYSVKLKVKNILNPPVQLVRLGRDGAINPNDVVVSDFKRGLDASISIGYSF</sequence>
<evidence type="ECO:0000313" key="13">
    <source>
        <dbReference type="EMBL" id="MDO3694042.1"/>
    </source>
</evidence>
<comment type="caution">
    <text evidence="13">The sequence shown here is derived from an EMBL/GenBank/DDBJ whole genome shotgun (WGS) entry which is preliminary data.</text>
</comment>
<dbReference type="InterPro" id="IPR000531">
    <property type="entry name" value="Beta-barrel_TonB"/>
</dbReference>
<dbReference type="SUPFAM" id="SSF49452">
    <property type="entry name" value="Starch-binding domain-like"/>
    <property type="match status" value="1"/>
</dbReference>
<dbReference type="PANTHER" id="PTHR40980">
    <property type="entry name" value="PLUG DOMAIN-CONTAINING PROTEIN"/>
    <property type="match status" value="1"/>
</dbReference>
<dbReference type="Proteomes" id="UP001168642">
    <property type="component" value="Unassembled WGS sequence"/>
</dbReference>
<keyword evidence="3 8" id="KW-1134">Transmembrane beta strand</keyword>
<evidence type="ECO:0000256" key="5">
    <source>
        <dbReference type="ARBA" id="ARBA00023077"/>
    </source>
</evidence>
<dbReference type="Gene3D" id="2.60.40.1120">
    <property type="entry name" value="Carboxypeptidase-like, regulatory domain"/>
    <property type="match status" value="1"/>
</dbReference>
<dbReference type="InterPro" id="IPR036942">
    <property type="entry name" value="Beta-barrel_TonB_sf"/>
</dbReference>
<keyword evidence="7 8" id="KW-0998">Cell outer membrane</keyword>
<dbReference type="RefSeq" id="WP_302883285.1">
    <property type="nucleotide sequence ID" value="NZ_JAUMIT010000001.1"/>
</dbReference>
<evidence type="ECO:0000256" key="3">
    <source>
        <dbReference type="ARBA" id="ARBA00022452"/>
    </source>
</evidence>
<keyword evidence="2 8" id="KW-0813">Transport</keyword>
<comment type="similarity">
    <text evidence="8 9">Belongs to the TonB-dependent receptor family.</text>
</comment>
<dbReference type="PROSITE" id="PS52016">
    <property type="entry name" value="TONB_DEPENDENT_REC_3"/>
    <property type="match status" value="1"/>
</dbReference>
<dbReference type="InterPro" id="IPR012910">
    <property type="entry name" value="Plug_dom"/>
</dbReference>
<evidence type="ECO:0000256" key="4">
    <source>
        <dbReference type="ARBA" id="ARBA00022692"/>
    </source>
</evidence>
<organism evidence="13 14">
    <name type="scientific">Wenyingzhuangia gilva</name>
    <dbReference type="NCBI Taxonomy" id="3057677"/>
    <lineage>
        <taxon>Bacteria</taxon>
        <taxon>Pseudomonadati</taxon>
        <taxon>Bacteroidota</taxon>
        <taxon>Flavobacteriia</taxon>
        <taxon>Flavobacteriales</taxon>
        <taxon>Flavobacteriaceae</taxon>
        <taxon>Wenyingzhuangia</taxon>
    </lineage>
</organism>
<keyword evidence="4 8" id="KW-0812">Transmembrane</keyword>
<keyword evidence="5 9" id="KW-0798">TonB box</keyword>
<evidence type="ECO:0000259" key="11">
    <source>
        <dbReference type="Pfam" id="PF00593"/>
    </source>
</evidence>
<keyword evidence="10" id="KW-0732">Signal</keyword>
<evidence type="ECO:0000256" key="6">
    <source>
        <dbReference type="ARBA" id="ARBA00023136"/>
    </source>
</evidence>
<protein>
    <submittedName>
        <fullName evidence="13">Carboxypeptidase-like regulatory domain-containing protein</fullName>
    </submittedName>
</protein>
<keyword evidence="14" id="KW-1185">Reference proteome</keyword>
<dbReference type="InterPro" id="IPR039426">
    <property type="entry name" value="TonB-dep_rcpt-like"/>
</dbReference>
<reference evidence="13" key="1">
    <citation type="submission" date="2023-07" db="EMBL/GenBank/DDBJ databases">
        <title>Wenyingzhuangia sp. chi5 genome sequencing and assembly.</title>
        <authorList>
            <person name="Park S."/>
        </authorList>
    </citation>
    <scope>NUCLEOTIDE SEQUENCE</scope>
    <source>
        <strain evidence="13">Chi5</strain>
    </source>
</reference>
<dbReference type="SUPFAM" id="SSF56935">
    <property type="entry name" value="Porins"/>
    <property type="match status" value="1"/>
</dbReference>
<dbReference type="Gene3D" id="2.170.130.10">
    <property type="entry name" value="TonB-dependent receptor, plug domain"/>
    <property type="match status" value="1"/>
</dbReference>
<dbReference type="PANTHER" id="PTHR40980:SF5">
    <property type="entry name" value="TONB-DEPENDENT RECEPTOR"/>
    <property type="match status" value="1"/>
</dbReference>
<feature type="signal peptide" evidence="10">
    <location>
        <begin position="1"/>
        <end position="18"/>
    </location>
</feature>
<comment type="subcellular location">
    <subcellularLocation>
        <location evidence="1 8">Cell outer membrane</location>
        <topology evidence="1 8">Multi-pass membrane protein</topology>
    </subcellularLocation>
</comment>
<proteinExistence type="inferred from homology"/>
<dbReference type="InterPro" id="IPR013784">
    <property type="entry name" value="Carb-bd-like_fold"/>
</dbReference>
<dbReference type="Pfam" id="PF13715">
    <property type="entry name" value="CarbopepD_reg_2"/>
    <property type="match status" value="1"/>
</dbReference>
<evidence type="ECO:0000256" key="10">
    <source>
        <dbReference type="SAM" id="SignalP"/>
    </source>
</evidence>
<evidence type="ECO:0000256" key="7">
    <source>
        <dbReference type="ARBA" id="ARBA00023237"/>
    </source>
</evidence>
<evidence type="ECO:0000256" key="1">
    <source>
        <dbReference type="ARBA" id="ARBA00004571"/>
    </source>
</evidence>
<gene>
    <name evidence="13" type="ORF">QVZ41_04145</name>
</gene>
<evidence type="ECO:0000256" key="9">
    <source>
        <dbReference type="RuleBase" id="RU003357"/>
    </source>
</evidence>
<evidence type="ECO:0000256" key="2">
    <source>
        <dbReference type="ARBA" id="ARBA00022448"/>
    </source>
</evidence>
<accession>A0ABT8VPZ3</accession>
<evidence type="ECO:0000256" key="8">
    <source>
        <dbReference type="PROSITE-ProRule" id="PRU01360"/>
    </source>
</evidence>
<evidence type="ECO:0000259" key="12">
    <source>
        <dbReference type="Pfam" id="PF07715"/>
    </source>
</evidence>
<dbReference type="InterPro" id="IPR037066">
    <property type="entry name" value="Plug_dom_sf"/>
</dbReference>
<dbReference type="EMBL" id="JAUMIT010000001">
    <property type="protein sequence ID" value="MDO3694042.1"/>
    <property type="molecule type" value="Genomic_DNA"/>
</dbReference>
<feature type="domain" description="TonB-dependent receptor-like beta-barrel" evidence="11">
    <location>
        <begin position="439"/>
        <end position="870"/>
    </location>
</feature>
<keyword evidence="6 8" id="KW-0472">Membrane</keyword>
<feature type="chain" id="PRO_5045802655" evidence="10">
    <location>
        <begin position="19"/>
        <end position="910"/>
    </location>
</feature>